<proteinExistence type="predicted"/>
<evidence type="ECO:0000259" key="3">
    <source>
        <dbReference type="Pfam" id="PF12776"/>
    </source>
</evidence>
<dbReference type="GO" id="GO:0046872">
    <property type="term" value="F:metal ion binding"/>
    <property type="evidence" value="ECO:0007669"/>
    <property type="project" value="UniProtKB-KW"/>
</dbReference>
<sequence>MNVLGVCNPNLEFIYCLAGWEGSAHDGKVLRDALARTNGLRVEKGKYYLVDAGYSNSKGFLAPYRGQRYHLKEWGGGNKPLTAEEYFNMKHATARNVVERIFGILKMRWAIIRETSWFSPEVVTLLVNACCLLHNFIKLEQGVDTFERDYRDQEPEQHPSSVVEEIDLVSGVCPSQSWTHYRDAKAVDMMAKKRKQVIQVEGEVQPTGPYFSWDEKLNALLIQCMVELVQRHQVENGSFKNGTFSKLQTMMEERAPGCGVQIEPHIRSRHKKLKKDFHVVHLLKNQSGCGWDVATSTPTLDDDVFASVVKVFPNCKNMNRKPFPFYNDLFKVFGKVGPANGKKTFGLTDDVDSPVVDVTAFVDLDGLQTPSVERFMEDLINEGIESQRVTPPSPAVVPPHLAAVHPGEGSNKRAKKIESKTDDAIAAVAQELCGLKPVISKALDALGTIIEDREEDTGKEATLMAEIGKIEGLGRCQVLDAAMALVENDRKTRLFFSLDNEEDRKYFIHNLLR</sequence>
<evidence type="ECO:0000256" key="2">
    <source>
        <dbReference type="ARBA" id="ARBA00022723"/>
    </source>
</evidence>
<dbReference type="InterPro" id="IPR024752">
    <property type="entry name" value="Myb/SANT-like_dom"/>
</dbReference>
<keyword evidence="6" id="KW-1185">Reference proteome</keyword>
<dbReference type="InterPro" id="IPR027806">
    <property type="entry name" value="HARBI1_dom"/>
</dbReference>
<dbReference type="EMBL" id="OZ034822">
    <property type="protein sequence ID" value="CAL1411001.1"/>
    <property type="molecule type" value="Genomic_DNA"/>
</dbReference>
<dbReference type="Pfam" id="PF12776">
    <property type="entry name" value="Myb_DNA-bind_3"/>
    <property type="match status" value="1"/>
</dbReference>
<dbReference type="PANTHER" id="PTHR46250">
    <property type="entry name" value="MYB/SANT-LIKE DNA-BINDING DOMAIN PROTEIN-RELATED"/>
    <property type="match status" value="1"/>
</dbReference>
<dbReference type="Proteomes" id="UP001497516">
    <property type="component" value="Chromosome 9"/>
</dbReference>
<dbReference type="PANTHER" id="PTHR46250:SF15">
    <property type="entry name" value="OS01G0523800 PROTEIN"/>
    <property type="match status" value="1"/>
</dbReference>
<accession>A0AAV2GKK1</accession>
<evidence type="ECO:0000256" key="1">
    <source>
        <dbReference type="ARBA" id="ARBA00001968"/>
    </source>
</evidence>
<gene>
    <name evidence="5" type="ORF">LTRI10_LOCUS50383</name>
</gene>
<name>A0AAV2GKK1_9ROSI</name>
<feature type="domain" description="DDE Tnp4" evidence="4">
    <location>
        <begin position="1"/>
        <end position="135"/>
    </location>
</feature>
<evidence type="ECO:0000259" key="4">
    <source>
        <dbReference type="Pfam" id="PF13359"/>
    </source>
</evidence>
<evidence type="ECO:0000313" key="5">
    <source>
        <dbReference type="EMBL" id="CAL1411001.1"/>
    </source>
</evidence>
<feature type="domain" description="Myb/SANT-like" evidence="3">
    <location>
        <begin position="212"/>
        <end position="304"/>
    </location>
</feature>
<dbReference type="AlphaFoldDB" id="A0AAV2GKK1"/>
<comment type="cofactor">
    <cofactor evidence="1">
        <name>a divalent metal cation</name>
        <dbReference type="ChEBI" id="CHEBI:60240"/>
    </cofactor>
</comment>
<dbReference type="Pfam" id="PF13359">
    <property type="entry name" value="DDE_Tnp_4"/>
    <property type="match status" value="1"/>
</dbReference>
<reference evidence="5 6" key="1">
    <citation type="submission" date="2024-04" db="EMBL/GenBank/DDBJ databases">
        <authorList>
            <person name="Fracassetti M."/>
        </authorList>
    </citation>
    <scope>NUCLEOTIDE SEQUENCE [LARGE SCALE GENOMIC DNA]</scope>
</reference>
<protein>
    <recommendedName>
        <fullName evidence="7">Myb/SANT-like domain-containing protein</fullName>
    </recommendedName>
</protein>
<keyword evidence="2" id="KW-0479">Metal-binding</keyword>
<organism evidence="5 6">
    <name type="scientific">Linum trigynum</name>
    <dbReference type="NCBI Taxonomy" id="586398"/>
    <lineage>
        <taxon>Eukaryota</taxon>
        <taxon>Viridiplantae</taxon>
        <taxon>Streptophyta</taxon>
        <taxon>Embryophyta</taxon>
        <taxon>Tracheophyta</taxon>
        <taxon>Spermatophyta</taxon>
        <taxon>Magnoliopsida</taxon>
        <taxon>eudicotyledons</taxon>
        <taxon>Gunneridae</taxon>
        <taxon>Pentapetalae</taxon>
        <taxon>rosids</taxon>
        <taxon>fabids</taxon>
        <taxon>Malpighiales</taxon>
        <taxon>Linaceae</taxon>
        <taxon>Linum</taxon>
    </lineage>
</organism>
<evidence type="ECO:0000313" key="6">
    <source>
        <dbReference type="Proteomes" id="UP001497516"/>
    </source>
</evidence>
<evidence type="ECO:0008006" key="7">
    <source>
        <dbReference type="Google" id="ProtNLM"/>
    </source>
</evidence>